<dbReference type="OrthoDB" id="270177at2"/>
<dbReference type="InterPro" id="IPR036271">
    <property type="entry name" value="Tet_transcr_reg_TetR-rel_C_sf"/>
</dbReference>
<evidence type="ECO:0000256" key="2">
    <source>
        <dbReference type="ARBA" id="ARBA00023125"/>
    </source>
</evidence>
<dbReference type="SUPFAM" id="SSF46689">
    <property type="entry name" value="Homeodomain-like"/>
    <property type="match status" value="1"/>
</dbReference>
<keyword evidence="1" id="KW-0805">Transcription regulation</keyword>
<dbReference type="PROSITE" id="PS01081">
    <property type="entry name" value="HTH_TETR_1"/>
    <property type="match status" value="1"/>
</dbReference>
<evidence type="ECO:0000256" key="3">
    <source>
        <dbReference type="ARBA" id="ARBA00023163"/>
    </source>
</evidence>
<evidence type="ECO:0000313" key="6">
    <source>
        <dbReference type="EMBL" id="ARU94421.1"/>
    </source>
</evidence>
<dbReference type="InterPro" id="IPR001647">
    <property type="entry name" value="HTH_TetR"/>
</dbReference>
<feature type="DNA-binding region" description="H-T-H motif" evidence="4">
    <location>
        <begin position="32"/>
        <end position="51"/>
    </location>
</feature>
<evidence type="ECO:0000313" key="8">
    <source>
        <dbReference type="Proteomes" id="UP000195729"/>
    </source>
</evidence>
<dbReference type="Gene3D" id="1.10.357.10">
    <property type="entry name" value="Tetracycline Repressor, domain 2"/>
    <property type="match status" value="1"/>
</dbReference>
<dbReference type="InterPro" id="IPR011075">
    <property type="entry name" value="TetR_C"/>
</dbReference>
<evidence type="ECO:0000256" key="1">
    <source>
        <dbReference type="ARBA" id="ARBA00023015"/>
    </source>
</evidence>
<feature type="domain" description="HTH tetR-type" evidence="5">
    <location>
        <begin position="9"/>
        <end position="69"/>
    </location>
</feature>
<dbReference type="PANTHER" id="PTHR47506">
    <property type="entry name" value="TRANSCRIPTIONAL REGULATORY PROTEIN"/>
    <property type="match status" value="1"/>
</dbReference>
<dbReference type="Pfam" id="PF16925">
    <property type="entry name" value="TetR_C_13"/>
    <property type="match status" value="1"/>
</dbReference>
<evidence type="ECO:0000313" key="9">
    <source>
        <dbReference type="Proteomes" id="UP000195814"/>
    </source>
</evidence>
<dbReference type="PROSITE" id="PS50977">
    <property type="entry name" value="HTH_TETR_2"/>
    <property type="match status" value="1"/>
</dbReference>
<organism evidence="6 9">
    <name type="scientific">Tatumella citrea</name>
    <name type="common">Pantoea citrea</name>
    <dbReference type="NCBI Taxonomy" id="53336"/>
    <lineage>
        <taxon>Bacteria</taxon>
        <taxon>Pseudomonadati</taxon>
        <taxon>Pseudomonadota</taxon>
        <taxon>Gammaproteobacteria</taxon>
        <taxon>Enterobacterales</taxon>
        <taxon>Erwiniaceae</taxon>
        <taxon>Tatumella</taxon>
    </lineage>
</organism>
<accession>A0A1Y0LLB1</accession>
<dbReference type="SUPFAM" id="SSF48498">
    <property type="entry name" value="Tetracyclin repressor-like, C-terminal domain"/>
    <property type="match status" value="1"/>
</dbReference>
<dbReference type="PANTHER" id="PTHR47506:SF1">
    <property type="entry name" value="HTH-TYPE TRANSCRIPTIONAL REGULATOR YJDC"/>
    <property type="match status" value="1"/>
</dbReference>
<dbReference type="EMBL" id="CP015579">
    <property type="protein sequence ID" value="ARU94421.1"/>
    <property type="molecule type" value="Genomic_DNA"/>
</dbReference>
<dbReference type="InterPro" id="IPR009057">
    <property type="entry name" value="Homeodomain-like_sf"/>
</dbReference>
<dbReference type="Proteomes" id="UP000195729">
    <property type="component" value="Chromosome"/>
</dbReference>
<dbReference type="InterPro" id="IPR023772">
    <property type="entry name" value="DNA-bd_HTH_TetR-type_CS"/>
</dbReference>
<reference evidence="8 9" key="1">
    <citation type="submission" date="2016-05" db="EMBL/GenBank/DDBJ databases">
        <title>Complete genome sequence of two 2,5-diketo-D-glunonic acid producing strain Tatumella citrea.</title>
        <authorList>
            <person name="Duan C."/>
            <person name="Yang J."/>
            <person name="Yang S."/>
        </authorList>
    </citation>
    <scope>NUCLEOTIDE SEQUENCE [LARGE SCALE GENOMIC DNA]</scope>
    <source>
        <strain evidence="7 8">ATCC 39140</strain>
        <strain evidence="6 9">DSM 13699</strain>
    </source>
</reference>
<dbReference type="Pfam" id="PF00440">
    <property type="entry name" value="TetR_N"/>
    <property type="match status" value="1"/>
</dbReference>
<name>A0A1Y0LLB1_TATCI</name>
<dbReference type="Gene3D" id="1.10.10.60">
    <property type="entry name" value="Homeodomain-like"/>
    <property type="match status" value="1"/>
</dbReference>
<dbReference type="AlphaFoldDB" id="A0A1Y0LLB1"/>
<evidence type="ECO:0000313" key="7">
    <source>
        <dbReference type="EMBL" id="ARU98460.1"/>
    </source>
</evidence>
<protein>
    <submittedName>
        <fullName evidence="6">TetR family transcriptional regulator</fullName>
    </submittedName>
</protein>
<keyword evidence="3" id="KW-0804">Transcription</keyword>
<gene>
    <name evidence="6" type="ORF">A7K98_11970</name>
    <name evidence="7" type="ORF">A7K99_11965</name>
</gene>
<keyword evidence="8" id="KW-1185">Reference proteome</keyword>
<dbReference type="EMBL" id="CP015581">
    <property type="protein sequence ID" value="ARU98460.1"/>
    <property type="molecule type" value="Genomic_DNA"/>
</dbReference>
<dbReference type="KEGG" id="tci:A7K98_11970"/>
<proteinExistence type="predicted"/>
<dbReference type="RefSeq" id="WP_087488782.1">
    <property type="nucleotide sequence ID" value="NZ_CP015579.1"/>
</dbReference>
<keyword evidence="2 4" id="KW-0238">DNA-binding</keyword>
<sequence length="198" mass="21804">MSTRGRPRKFDRLQALEKILIQFREKGYEGATLVDLITAAGIAPPSFYAAFGSKQAVFCEAVDHYIATTAAPVIAALQQETTLHQALSGMLQQSIEVALSCQPGGCLLIVGVVNCLPENQQAREYLKSMRALTRRFIRERAELAREQGEIRSEADCGLLADYFHGVMQMISLQAREGATRNELLALIAPALQSLSFFQ</sequence>
<dbReference type="Proteomes" id="UP000195814">
    <property type="component" value="Chromosome"/>
</dbReference>
<evidence type="ECO:0000259" key="5">
    <source>
        <dbReference type="PROSITE" id="PS50977"/>
    </source>
</evidence>
<dbReference type="GO" id="GO:0003677">
    <property type="term" value="F:DNA binding"/>
    <property type="evidence" value="ECO:0007669"/>
    <property type="project" value="UniProtKB-UniRule"/>
</dbReference>
<evidence type="ECO:0000256" key="4">
    <source>
        <dbReference type="PROSITE-ProRule" id="PRU00335"/>
    </source>
</evidence>